<feature type="binding site" evidence="18">
    <location>
        <position position="139"/>
    </location>
    <ligand>
        <name>NAD(+)</name>
        <dbReference type="ChEBI" id="CHEBI:57540"/>
    </ligand>
</feature>
<dbReference type="NCBIfam" id="TIGR01357">
    <property type="entry name" value="aroB"/>
    <property type="match status" value="1"/>
</dbReference>
<evidence type="ECO:0000256" key="4">
    <source>
        <dbReference type="ARBA" id="ARBA00004496"/>
    </source>
</evidence>
<dbReference type="SUPFAM" id="SSF56796">
    <property type="entry name" value="Dehydroquinate synthase-like"/>
    <property type="match status" value="1"/>
</dbReference>
<evidence type="ECO:0000256" key="18">
    <source>
        <dbReference type="HAMAP-Rule" id="MF_00110"/>
    </source>
</evidence>
<dbReference type="InterPro" id="IPR030960">
    <property type="entry name" value="DHQS/DOIS_N"/>
</dbReference>
<dbReference type="PIRSF" id="PIRSF001455">
    <property type="entry name" value="DHQ_synth"/>
    <property type="match status" value="1"/>
</dbReference>
<evidence type="ECO:0000313" key="22">
    <source>
        <dbReference type="Proteomes" id="UP000614490"/>
    </source>
</evidence>
<dbReference type="GO" id="GO:0008652">
    <property type="term" value="P:amino acid biosynthetic process"/>
    <property type="evidence" value="ECO:0007669"/>
    <property type="project" value="UniProtKB-KW"/>
</dbReference>
<evidence type="ECO:0000256" key="14">
    <source>
        <dbReference type="ARBA" id="ARBA00023027"/>
    </source>
</evidence>
<dbReference type="FunFam" id="3.40.50.1970:FF:000007">
    <property type="entry name" value="Pentafunctional AROM polypeptide"/>
    <property type="match status" value="1"/>
</dbReference>
<dbReference type="PANTHER" id="PTHR43622">
    <property type="entry name" value="3-DEHYDROQUINATE SYNTHASE"/>
    <property type="match status" value="1"/>
</dbReference>
<evidence type="ECO:0000256" key="11">
    <source>
        <dbReference type="ARBA" id="ARBA00022723"/>
    </source>
</evidence>
<dbReference type="GO" id="GO:0046872">
    <property type="term" value="F:metal ion binding"/>
    <property type="evidence" value="ECO:0007669"/>
    <property type="project" value="UniProtKB-KW"/>
</dbReference>
<comment type="caution">
    <text evidence="21">The sequence shown here is derived from an EMBL/GenBank/DDBJ whole genome shotgun (WGS) entry which is preliminary data.</text>
</comment>
<evidence type="ECO:0000256" key="16">
    <source>
        <dbReference type="ARBA" id="ARBA00023239"/>
    </source>
</evidence>
<evidence type="ECO:0000256" key="15">
    <source>
        <dbReference type="ARBA" id="ARBA00023141"/>
    </source>
</evidence>
<evidence type="ECO:0000313" key="21">
    <source>
        <dbReference type="EMBL" id="MBH0229585.1"/>
    </source>
</evidence>
<keyword evidence="10 18" id="KW-0028">Amino-acid biosynthesis</keyword>
<dbReference type="Pfam" id="PF01761">
    <property type="entry name" value="DHQ_synthase"/>
    <property type="match status" value="1"/>
</dbReference>
<evidence type="ECO:0000256" key="5">
    <source>
        <dbReference type="ARBA" id="ARBA00004661"/>
    </source>
</evidence>
<proteinExistence type="inferred from homology"/>
<dbReference type="GO" id="GO:0000166">
    <property type="term" value="F:nucleotide binding"/>
    <property type="evidence" value="ECO:0007669"/>
    <property type="project" value="UniProtKB-KW"/>
</dbReference>
<feature type="binding site" evidence="18">
    <location>
        <begin position="166"/>
        <end position="169"/>
    </location>
    <ligand>
        <name>NAD(+)</name>
        <dbReference type="ChEBI" id="CHEBI:57540"/>
    </ligand>
</feature>
<reference evidence="21 22" key="1">
    <citation type="journal article" date="2005" name="Int. J. Syst. Evol. Microbiol.">
        <title>Halobacillus yeomjeoni sp. nov., isolated from a marine solar saltern in Korea.</title>
        <authorList>
            <person name="Yoon J.H."/>
            <person name="Kang S.J."/>
            <person name="Lee C.H."/>
            <person name="Oh H.W."/>
            <person name="Oh T.K."/>
        </authorList>
    </citation>
    <scope>NUCLEOTIDE SEQUENCE [LARGE SCALE GENOMIC DNA]</scope>
    <source>
        <strain evidence="21 22">KCTC 3957</strain>
    </source>
</reference>
<keyword evidence="12 18" id="KW-0547">Nucleotide-binding</keyword>
<dbReference type="HAMAP" id="MF_00110">
    <property type="entry name" value="DHQ_synthase"/>
    <property type="match status" value="1"/>
</dbReference>
<feature type="binding site" evidence="18">
    <location>
        <position position="259"/>
    </location>
    <ligand>
        <name>Zn(2+)</name>
        <dbReference type="ChEBI" id="CHEBI:29105"/>
    </ligand>
</feature>
<evidence type="ECO:0000259" key="20">
    <source>
        <dbReference type="Pfam" id="PF24621"/>
    </source>
</evidence>
<dbReference type="GO" id="GO:0005737">
    <property type="term" value="C:cytoplasm"/>
    <property type="evidence" value="ECO:0007669"/>
    <property type="project" value="UniProtKB-SubCell"/>
</dbReference>
<comment type="cofactor">
    <cofactor evidence="3">
        <name>Zn(2+)</name>
        <dbReference type="ChEBI" id="CHEBI:29105"/>
    </cofactor>
</comment>
<feature type="binding site" evidence="18">
    <location>
        <position position="148"/>
    </location>
    <ligand>
        <name>NAD(+)</name>
        <dbReference type="ChEBI" id="CHEBI:57540"/>
    </ligand>
</feature>
<comment type="subcellular location">
    <subcellularLocation>
        <location evidence="4 18">Cytoplasm</location>
    </subcellularLocation>
</comment>
<dbReference type="Gene3D" id="1.20.1090.10">
    <property type="entry name" value="Dehydroquinate synthase-like - alpha domain"/>
    <property type="match status" value="1"/>
</dbReference>
<dbReference type="InterPro" id="IPR030963">
    <property type="entry name" value="DHQ_synth_fam"/>
</dbReference>
<keyword evidence="11 18" id="KW-0479">Metal-binding</keyword>
<evidence type="ECO:0000256" key="8">
    <source>
        <dbReference type="ARBA" id="ARBA00017684"/>
    </source>
</evidence>
<comment type="cofactor">
    <cofactor evidence="18">
        <name>Co(2+)</name>
        <dbReference type="ChEBI" id="CHEBI:48828"/>
    </cofactor>
    <cofactor evidence="18">
        <name>Zn(2+)</name>
        <dbReference type="ChEBI" id="CHEBI:29105"/>
    </cofactor>
    <text evidence="18">Binds 1 divalent metal cation per subunit. Can use either Co(2+) or Zn(2+).</text>
</comment>
<dbReference type="InterPro" id="IPR016037">
    <property type="entry name" value="DHQ_synth_AroB"/>
</dbReference>
<name>A0A931HU38_9BACI</name>
<dbReference type="PANTHER" id="PTHR43622:SF7">
    <property type="entry name" value="3-DEHYDROQUINATE SYNTHASE, CHLOROPLASTIC"/>
    <property type="match status" value="1"/>
</dbReference>
<keyword evidence="15 18" id="KW-0057">Aromatic amino acid biosynthesis</keyword>
<dbReference type="GO" id="GO:0009073">
    <property type="term" value="P:aromatic amino acid family biosynthetic process"/>
    <property type="evidence" value="ECO:0007669"/>
    <property type="project" value="UniProtKB-KW"/>
</dbReference>
<dbReference type="CDD" id="cd08195">
    <property type="entry name" value="DHQS"/>
    <property type="match status" value="1"/>
</dbReference>
<keyword evidence="13 18" id="KW-0862">Zinc</keyword>
<keyword evidence="14 18" id="KW-0520">NAD</keyword>
<comment type="similarity">
    <text evidence="6 18">Belongs to the sugar phosphate cyclases superfamily. Dehydroquinate synthase family.</text>
</comment>
<comment type="pathway">
    <text evidence="5 18">Metabolic intermediate biosynthesis; chorismate biosynthesis; chorismate from D-erythrose 4-phosphate and phosphoenolpyruvate: step 2/7.</text>
</comment>
<evidence type="ECO:0000259" key="19">
    <source>
        <dbReference type="Pfam" id="PF01761"/>
    </source>
</evidence>
<evidence type="ECO:0000256" key="1">
    <source>
        <dbReference type="ARBA" id="ARBA00001393"/>
    </source>
</evidence>
<keyword evidence="17 18" id="KW-0170">Cobalt</keyword>
<comment type="caution">
    <text evidence="18">Lacks conserved residue(s) required for the propagation of feature annotation.</text>
</comment>
<evidence type="ECO:0000256" key="6">
    <source>
        <dbReference type="ARBA" id="ARBA00005412"/>
    </source>
</evidence>
<comment type="cofactor">
    <cofactor evidence="2 18">
        <name>NAD(+)</name>
        <dbReference type="ChEBI" id="CHEBI:57540"/>
    </cofactor>
</comment>
<organism evidence="21 22">
    <name type="scientific">Halobacillus yeomjeoni</name>
    <dbReference type="NCBI Taxonomy" id="311194"/>
    <lineage>
        <taxon>Bacteria</taxon>
        <taxon>Bacillati</taxon>
        <taxon>Bacillota</taxon>
        <taxon>Bacilli</taxon>
        <taxon>Bacillales</taxon>
        <taxon>Bacillaceae</taxon>
        <taxon>Halobacillus</taxon>
    </lineage>
</organism>
<dbReference type="InterPro" id="IPR050071">
    <property type="entry name" value="Dehydroquinate_synthase"/>
</dbReference>
<dbReference type="EC" id="4.2.3.4" evidence="7 18"/>
<dbReference type="InterPro" id="IPR056179">
    <property type="entry name" value="DHQS_C"/>
</dbReference>
<evidence type="ECO:0000256" key="9">
    <source>
        <dbReference type="ARBA" id="ARBA00022490"/>
    </source>
</evidence>
<evidence type="ECO:0000256" key="3">
    <source>
        <dbReference type="ARBA" id="ARBA00001947"/>
    </source>
</evidence>
<evidence type="ECO:0000256" key="10">
    <source>
        <dbReference type="ARBA" id="ARBA00022605"/>
    </source>
</evidence>
<dbReference type="Proteomes" id="UP000614490">
    <property type="component" value="Unassembled WGS sequence"/>
</dbReference>
<dbReference type="Pfam" id="PF24621">
    <property type="entry name" value="DHQS_C"/>
    <property type="match status" value="1"/>
</dbReference>
<accession>A0A931HU38</accession>
<feature type="binding site" evidence="18">
    <location>
        <position position="181"/>
    </location>
    <ligand>
        <name>Zn(2+)</name>
        <dbReference type="ChEBI" id="CHEBI:29105"/>
    </ligand>
</feature>
<feature type="binding site" evidence="18">
    <location>
        <begin position="127"/>
        <end position="128"/>
    </location>
    <ligand>
        <name>NAD(+)</name>
        <dbReference type="ChEBI" id="CHEBI:57540"/>
    </ligand>
</feature>
<comment type="catalytic activity">
    <reaction evidence="1 18">
        <text>7-phospho-2-dehydro-3-deoxy-D-arabino-heptonate = 3-dehydroquinate + phosphate</text>
        <dbReference type="Rhea" id="RHEA:21968"/>
        <dbReference type="ChEBI" id="CHEBI:32364"/>
        <dbReference type="ChEBI" id="CHEBI:43474"/>
        <dbReference type="ChEBI" id="CHEBI:58394"/>
        <dbReference type="EC" id="4.2.3.4"/>
    </reaction>
</comment>
<keyword evidence="16 18" id="KW-0456">Lyase</keyword>
<feature type="domain" description="3-dehydroquinate synthase C-terminal" evidence="20">
    <location>
        <begin position="178"/>
        <end position="319"/>
    </location>
</feature>
<evidence type="ECO:0000256" key="13">
    <source>
        <dbReference type="ARBA" id="ARBA00022833"/>
    </source>
</evidence>
<comment type="function">
    <text evidence="18">Catalyzes the conversion of 3-deoxy-D-arabino-heptulosonate 7-phosphate (DAHP) to dehydroquinate (DHQ).</text>
</comment>
<evidence type="ECO:0000256" key="7">
    <source>
        <dbReference type="ARBA" id="ARBA00013031"/>
    </source>
</evidence>
<keyword evidence="9 18" id="KW-0963">Cytoplasm</keyword>
<evidence type="ECO:0000256" key="2">
    <source>
        <dbReference type="ARBA" id="ARBA00001911"/>
    </source>
</evidence>
<sequence>MDALLIQASNHDYEVVFEAGVRHRLSEHIKKAYTSIHIISDEQVAGLYLSSIVKSLEADHQVHTSIVPAGEASKSMEQYQYLLDRCVESKMDRNSLIIALGGGMIGDLAGFVASTYLRGVEFWQMPTTILAHDSSVGGKVAINHPAGKNLIGSFYNPAKVVYDIETLATLPDHELRSGYGEVVKHAMLSDKEWLFDLLNSRIDTLTKDHISNDLRKGIRVKADIVEQDEREHGIRKHLNLGHTLAHALEAELGYGTVTHGEAVAVGILFAMQLSKDILHSDLPVDDYVNWLGKNHYPMKVLKEVSPEVLVKRMKWDKKAVDGKIHYILLEQIGTPILHQISDKELHRHLNRFYSEVVYS</sequence>
<dbReference type="GO" id="GO:0003856">
    <property type="term" value="F:3-dehydroquinate synthase activity"/>
    <property type="evidence" value="ECO:0007669"/>
    <property type="project" value="UniProtKB-UniRule"/>
</dbReference>
<feature type="binding site" evidence="18">
    <location>
        <position position="242"/>
    </location>
    <ligand>
        <name>Zn(2+)</name>
        <dbReference type="ChEBI" id="CHEBI:29105"/>
    </ligand>
</feature>
<keyword evidence="22" id="KW-1185">Reference proteome</keyword>
<protein>
    <recommendedName>
        <fullName evidence="8 18">3-dehydroquinate synthase</fullName>
        <shortName evidence="18">DHQS</shortName>
        <ecNumber evidence="7 18">4.2.3.4</ecNumber>
    </recommendedName>
</protein>
<evidence type="ECO:0000256" key="12">
    <source>
        <dbReference type="ARBA" id="ARBA00022741"/>
    </source>
</evidence>
<gene>
    <name evidence="18" type="primary">aroB</name>
    <name evidence="21" type="ORF">H0267_05090</name>
</gene>
<feature type="domain" description="3-dehydroquinate synthase N-terminal" evidence="19">
    <location>
        <begin position="66"/>
        <end position="176"/>
    </location>
</feature>
<dbReference type="Gene3D" id="3.40.50.1970">
    <property type="match status" value="1"/>
</dbReference>
<dbReference type="AlphaFoldDB" id="A0A931HU38"/>
<dbReference type="EMBL" id="JADZSC010000001">
    <property type="protein sequence ID" value="MBH0229585.1"/>
    <property type="molecule type" value="Genomic_DNA"/>
</dbReference>
<dbReference type="GO" id="GO:0009423">
    <property type="term" value="P:chorismate biosynthetic process"/>
    <property type="evidence" value="ECO:0007669"/>
    <property type="project" value="UniProtKB-UniRule"/>
</dbReference>
<evidence type="ECO:0000256" key="17">
    <source>
        <dbReference type="ARBA" id="ARBA00023285"/>
    </source>
</evidence>